<protein>
    <submittedName>
        <fullName evidence="1">CRISPR-associated (Cas) DxTHG family protein</fullName>
    </submittedName>
</protein>
<sequence>MDIQALYYGAYEAKNESNESPVFDLTGFCSLLDWIIGVNSFVKHGSAREISSLLAEAQRLAKEEQGPARRELNKFGKIIEGISRALFTNRPFEVVNETRKLSYYADKSDRRELLERDTREWAAPFGVLIDYIIDKLSLFTGPAEKSNPENLKSHFEMVRWYIEQNYAPQALSMMRELVISELMYRNNLYDQVFDRDMRETAAFKLLRLGADTILIGGQ</sequence>
<evidence type="ECO:0000313" key="1">
    <source>
        <dbReference type="EMBL" id="SFG37555.1"/>
    </source>
</evidence>
<organism evidence="1 2">
    <name type="scientific">Desulfotruncus arcticus DSM 17038</name>
    <dbReference type="NCBI Taxonomy" id="1121424"/>
    <lineage>
        <taxon>Bacteria</taxon>
        <taxon>Bacillati</taxon>
        <taxon>Bacillota</taxon>
        <taxon>Clostridia</taxon>
        <taxon>Eubacteriales</taxon>
        <taxon>Desulfallaceae</taxon>
        <taxon>Desulfotruncus</taxon>
    </lineage>
</organism>
<accession>A0A1I2RA11</accession>
<dbReference type="STRING" id="341036.SAMN05660649_01473"/>
<keyword evidence="2" id="KW-1185">Reference proteome</keyword>
<dbReference type="Proteomes" id="UP000199337">
    <property type="component" value="Unassembled WGS sequence"/>
</dbReference>
<name>A0A1I2RA11_9FIRM</name>
<proteinExistence type="predicted"/>
<evidence type="ECO:0000313" key="2">
    <source>
        <dbReference type="Proteomes" id="UP000199337"/>
    </source>
</evidence>
<reference evidence="2" key="1">
    <citation type="submission" date="2016-10" db="EMBL/GenBank/DDBJ databases">
        <authorList>
            <person name="Varghese N."/>
            <person name="Submissions S."/>
        </authorList>
    </citation>
    <scope>NUCLEOTIDE SEQUENCE [LARGE SCALE GENOMIC DNA]</scope>
    <source>
        <strain evidence="2">DSM 17038</strain>
    </source>
</reference>
<dbReference type="RefSeq" id="WP_435050954.1">
    <property type="nucleotide sequence ID" value="NZ_FOOX01000004.1"/>
</dbReference>
<dbReference type="AlphaFoldDB" id="A0A1I2RA11"/>
<dbReference type="EMBL" id="FOOX01000004">
    <property type="protein sequence ID" value="SFG37555.1"/>
    <property type="molecule type" value="Genomic_DNA"/>
</dbReference>
<gene>
    <name evidence="1" type="ORF">SAMN05660649_01473</name>
</gene>